<evidence type="ECO:0000259" key="1">
    <source>
        <dbReference type="Pfam" id="PF05773"/>
    </source>
</evidence>
<proteinExistence type="predicted"/>
<evidence type="ECO:0000259" key="2">
    <source>
        <dbReference type="Pfam" id="PF06544"/>
    </source>
</evidence>
<dbReference type="InterPro" id="IPR017359">
    <property type="entry name" value="Phi-like"/>
</dbReference>
<feature type="domain" description="RWD" evidence="1">
    <location>
        <begin position="16"/>
        <end position="116"/>
    </location>
</feature>
<dbReference type="CDD" id="cd24163">
    <property type="entry name" value="RWDD2_C"/>
    <property type="match status" value="1"/>
</dbReference>
<organism evidence="3 4">
    <name type="scientific">Setaria digitata</name>
    <dbReference type="NCBI Taxonomy" id="48799"/>
    <lineage>
        <taxon>Eukaryota</taxon>
        <taxon>Metazoa</taxon>
        <taxon>Ecdysozoa</taxon>
        <taxon>Nematoda</taxon>
        <taxon>Chromadorea</taxon>
        <taxon>Rhabditida</taxon>
        <taxon>Spirurina</taxon>
        <taxon>Spiruromorpha</taxon>
        <taxon>Filarioidea</taxon>
        <taxon>Setariidae</taxon>
        <taxon>Setaria</taxon>
    </lineage>
</organism>
<feature type="domain" description="Small nuclear ribonucleoprotein Prp3 C-terminal" evidence="2">
    <location>
        <begin position="149"/>
        <end position="212"/>
    </location>
</feature>
<keyword evidence="3" id="KW-1185">Reference proteome</keyword>
<dbReference type="InterPro" id="IPR059181">
    <property type="entry name" value="RWDD2A-B_C"/>
</dbReference>
<evidence type="ECO:0000313" key="4">
    <source>
        <dbReference type="WBParaSite" id="sdigi.contig620.g9249.t1"/>
    </source>
</evidence>
<dbReference type="InterPro" id="IPR016135">
    <property type="entry name" value="UBQ-conjugating_enzyme/RWD"/>
</dbReference>
<name>A0A915Q2L5_9BILA</name>
<reference evidence="4" key="1">
    <citation type="submission" date="2022-11" db="UniProtKB">
        <authorList>
            <consortium name="WormBaseParasite"/>
        </authorList>
    </citation>
    <scope>IDENTIFICATION</scope>
</reference>
<sequence>MGSGSQSDVCKRLLWDELSFLKAMYTAEELEINEPEDSEGEGQVTQLLLRQQVDSISYEVMIQLSSEYPIILKPSAFVRSSSINCDLLNRELRYFIEHATLGVPLTLAIIQWISDSISRFKELAGKQTVEVMKNMETASKIDTKYARIWIYSHHIYNKLKRRIIKDTASVYQLNGFFCPGKPGVIIVEGSRNDCDKFWEQIRVLNWQRIVLRYCEEQTDPSFFRFGKFREMQFPPTKYLSELKKMLTESGLEYGFSLLLNL</sequence>
<dbReference type="WBParaSite" id="sdigi.contig620.g9249.t1">
    <property type="protein sequence ID" value="sdigi.contig620.g9249.t1"/>
    <property type="gene ID" value="sdigi.contig620.g9249"/>
</dbReference>
<dbReference type="InterPro" id="IPR006575">
    <property type="entry name" value="RWD_dom"/>
</dbReference>
<accession>A0A915Q2L5</accession>
<dbReference type="Proteomes" id="UP000887581">
    <property type="component" value="Unplaced"/>
</dbReference>
<dbReference type="PANTHER" id="PTHR15955">
    <property type="entry name" value="RWD DOMAIN CONTAINING PROTEIN 2"/>
    <property type="match status" value="1"/>
</dbReference>
<dbReference type="AlphaFoldDB" id="A0A915Q2L5"/>
<dbReference type="Pfam" id="PF06544">
    <property type="entry name" value="Prp3_C"/>
    <property type="match status" value="1"/>
</dbReference>
<dbReference type="SUPFAM" id="SSF54495">
    <property type="entry name" value="UBC-like"/>
    <property type="match status" value="1"/>
</dbReference>
<evidence type="ECO:0000313" key="3">
    <source>
        <dbReference type="Proteomes" id="UP000887581"/>
    </source>
</evidence>
<dbReference type="Gene3D" id="3.10.110.10">
    <property type="entry name" value="Ubiquitin Conjugating Enzyme"/>
    <property type="match status" value="1"/>
</dbReference>
<protein>
    <submittedName>
        <fullName evidence="4">Small nuclear ribonucleoprotein Prp3 C-terminal domain-containing protein</fullName>
    </submittedName>
</protein>
<dbReference type="InterPro" id="IPR010541">
    <property type="entry name" value="Prp3_C"/>
</dbReference>
<dbReference type="PANTHER" id="PTHR15955:SF8">
    <property type="entry name" value="RWD DOMAIN-CONTAINING PROTEIN 2B-RELATED"/>
    <property type="match status" value="1"/>
</dbReference>
<dbReference type="Pfam" id="PF05773">
    <property type="entry name" value="RWD"/>
    <property type="match status" value="1"/>
</dbReference>